<gene>
    <name evidence="2" type="ORF">UV8b_01678</name>
</gene>
<evidence type="ECO:0000313" key="3">
    <source>
        <dbReference type="Proteomes" id="UP000027002"/>
    </source>
</evidence>
<dbReference type="AlphaFoldDB" id="A0A8E5MFG6"/>
<dbReference type="EMBL" id="CP072753">
    <property type="protein sequence ID" value="QUC17437.1"/>
    <property type="molecule type" value="Genomic_DNA"/>
</dbReference>
<sequence>MGNCVSSDGRDGRAAARQAQRFGWQKHSPSRVCSVGAAQRLTQDGRIVAACTEYSSVGDGPCTNPQDDTLTGWNIPRRANVQQHHCRQPCPPPPPPPRESRESRETAGWRSVSPLSSNAPGDLGTISDLSDDDDDRAGWRAR</sequence>
<feature type="region of interest" description="Disordered" evidence="1">
    <location>
        <begin position="1"/>
        <end position="32"/>
    </location>
</feature>
<dbReference type="Proteomes" id="UP000027002">
    <property type="component" value="Chromosome 1"/>
</dbReference>
<keyword evidence="3" id="KW-1185">Reference proteome</keyword>
<dbReference type="GeneID" id="66062456"/>
<name>A0A8E5MFG6_USTVR</name>
<protein>
    <submittedName>
        <fullName evidence="2">Uncharacterized protein</fullName>
    </submittedName>
</protein>
<feature type="compositionally biased region" description="Basic and acidic residues" evidence="1">
    <location>
        <begin position="98"/>
        <end position="107"/>
    </location>
</feature>
<feature type="region of interest" description="Disordered" evidence="1">
    <location>
        <begin position="81"/>
        <end position="142"/>
    </location>
</feature>
<dbReference type="RefSeq" id="XP_042995110.1">
    <property type="nucleotide sequence ID" value="XM_043139176.1"/>
</dbReference>
<dbReference type="KEGG" id="uvi:66062456"/>
<evidence type="ECO:0000313" key="2">
    <source>
        <dbReference type="EMBL" id="QUC17437.1"/>
    </source>
</evidence>
<evidence type="ECO:0000256" key="1">
    <source>
        <dbReference type="SAM" id="MobiDB-lite"/>
    </source>
</evidence>
<reference evidence="2" key="1">
    <citation type="submission" date="2020-03" db="EMBL/GenBank/DDBJ databases">
        <title>A mixture of massive structural variations and highly conserved coding sequences in Ustilaginoidea virens genome.</title>
        <authorList>
            <person name="Zhang K."/>
            <person name="Zhao Z."/>
            <person name="Zhang Z."/>
            <person name="Li Y."/>
            <person name="Hsiang T."/>
            <person name="Sun W."/>
        </authorList>
    </citation>
    <scope>NUCLEOTIDE SEQUENCE</scope>
    <source>
        <strain evidence="2">UV-8b</strain>
    </source>
</reference>
<organism evidence="2 3">
    <name type="scientific">Ustilaginoidea virens</name>
    <name type="common">Rice false smut fungus</name>
    <name type="synonym">Villosiclava virens</name>
    <dbReference type="NCBI Taxonomy" id="1159556"/>
    <lineage>
        <taxon>Eukaryota</taxon>
        <taxon>Fungi</taxon>
        <taxon>Dikarya</taxon>
        <taxon>Ascomycota</taxon>
        <taxon>Pezizomycotina</taxon>
        <taxon>Sordariomycetes</taxon>
        <taxon>Hypocreomycetidae</taxon>
        <taxon>Hypocreales</taxon>
        <taxon>Clavicipitaceae</taxon>
        <taxon>Ustilaginoidea</taxon>
    </lineage>
</organism>
<accession>A0A8E5MFG6</accession>
<proteinExistence type="predicted"/>